<name>A0A078APD2_STYLE</name>
<feature type="region of interest" description="Disordered" evidence="5">
    <location>
        <begin position="682"/>
        <end position="722"/>
    </location>
</feature>
<dbReference type="InterPro" id="IPR001841">
    <property type="entry name" value="Znf_RING"/>
</dbReference>
<dbReference type="OrthoDB" id="10670321at2759"/>
<keyword evidence="1" id="KW-0479">Metal-binding</keyword>
<dbReference type="SUPFAM" id="SSF57850">
    <property type="entry name" value="RING/U-box"/>
    <property type="match status" value="1"/>
</dbReference>
<dbReference type="Proteomes" id="UP000039865">
    <property type="component" value="Unassembled WGS sequence"/>
</dbReference>
<feature type="compositionally biased region" description="Polar residues" evidence="5">
    <location>
        <begin position="687"/>
        <end position="696"/>
    </location>
</feature>
<keyword evidence="8" id="KW-1185">Reference proteome</keyword>
<evidence type="ECO:0000256" key="5">
    <source>
        <dbReference type="SAM" id="MobiDB-lite"/>
    </source>
</evidence>
<dbReference type="InterPro" id="IPR017907">
    <property type="entry name" value="Znf_RING_CS"/>
</dbReference>
<feature type="domain" description="RING-type" evidence="6">
    <location>
        <begin position="824"/>
        <end position="878"/>
    </location>
</feature>
<evidence type="ECO:0000256" key="2">
    <source>
        <dbReference type="ARBA" id="ARBA00022771"/>
    </source>
</evidence>
<dbReference type="GO" id="GO:0008270">
    <property type="term" value="F:zinc ion binding"/>
    <property type="evidence" value="ECO:0007669"/>
    <property type="project" value="UniProtKB-KW"/>
</dbReference>
<evidence type="ECO:0000313" key="7">
    <source>
        <dbReference type="EMBL" id="CDW83989.1"/>
    </source>
</evidence>
<sequence>MDPHSEDDFIDYLQEKQTIQDKFEESNRYNQKLHPVFISKLTEIQQQVESIEFDPEIQLEQDIKIRESLVQYLRLRPKKQQMHIQIFRKLIKSKSTDMIQEQKDQNQKQNDKLQLNNADQDEQIIVEHNKNQQLIETKRPTESNNESSVVEIQKEIIIQEISQLSERLVELYFDQNNQELLSQQLERKLNQSEKAQNETYLQNIVQRYLKQELEKDDLLQNDTFIEQFSNLIGLDKYQSIDDIISDIQDFQEGVNDFFGNSSFVKFICICPDNSVSKIAGKYNSQNTILILDKIKNPRSIGFQKQEQGIQTNCSELIYSQNGKRNDKSVDVCTQCNKDIYFTDEYICLWDCRHSYHRICLIKHVANVTEKKFYLTIKEQDALSLVVFSICPLCDKNKNILDQPVYKENVIGDLLKEKGQAFYDKMKERLALEQQVLQEELNSKQKHVSPKKLKSISEFENENDETIHHNIEEKIGNYNSRNQIVTSTQSCDHEQQLQRRERQLFHKVTKKISVQSTKQQNQLATTQLMMANQNQEDQAEKPQFILAQTDNMMFTIQKKTNRVVFPNCSCQETIGMESLNLLFGKDVVQKALFKAIASHNLSNGECDNCGAEGLRANSHHCNEDHELCELCYQLEECKACLKPKESYQADDQSDNDQYFHIEYQTELGETVRGPLNYSRLSRDKYQSSRDNSSQIKKQNTHQDRDSSPSKNEIKDHKIQRYQTERNDTKECSCKITKDFVIANFGKLIINDIDENDRINCLQCQGKIQKSVIRNVISNFSTTQNKKEVVKSEVQTPQFKEITSRFKQQQQVLQVQKIINFVDSKCSVCNQFKPSAKICDKRCNHNVCKYCIKQAIVDPFMQEILNRQKIKNELIACPYKDCSKILTKDTLLQLINTLAPKMLQNGIEDKVEILYDQEDEILSFLDQSKWIQICLKCEDETCIVCQNQIDECVCKRCEMCKSANLVKRPQTKSYYCPNCSKHFCEACDQSINQCKCYEKRQSNASIRKNSLKKHSPTLKGDSIIHKREFDTASYQQQQPSGISNFLSDMLDKAFGSINRNEC</sequence>
<gene>
    <name evidence="7" type="primary">Contig8733.g9326</name>
    <name evidence="7" type="ORF">STYLEM_13044</name>
</gene>
<protein>
    <recommendedName>
        <fullName evidence="6">RING-type domain-containing protein</fullName>
    </recommendedName>
</protein>
<feature type="domain" description="RING-type" evidence="6">
    <location>
        <begin position="332"/>
        <end position="393"/>
    </location>
</feature>
<evidence type="ECO:0000256" key="1">
    <source>
        <dbReference type="ARBA" id="ARBA00022723"/>
    </source>
</evidence>
<dbReference type="InParanoid" id="A0A078APD2"/>
<accession>A0A078APD2</accession>
<keyword evidence="3" id="KW-0862">Zinc</keyword>
<evidence type="ECO:0000256" key="3">
    <source>
        <dbReference type="ARBA" id="ARBA00022833"/>
    </source>
</evidence>
<dbReference type="SMART" id="SM00184">
    <property type="entry name" value="RING"/>
    <property type="match status" value="2"/>
</dbReference>
<evidence type="ECO:0000259" key="6">
    <source>
        <dbReference type="SMART" id="SM00184"/>
    </source>
</evidence>
<organism evidence="7 8">
    <name type="scientific">Stylonychia lemnae</name>
    <name type="common">Ciliate</name>
    <dbReference type="NCBI Taxonomy" id="5949"/>
    <lineage>
        <taxon>Eukaryota</taxon>
        <taxon>Sar</taxon>
        <taxon>Alveolata</taxon>
        <taxon>Ciliophora</taxon>
        <taxon>Intramacronucleata</taxon>
        <taxon>Spirotrichea</taxon>
        <taxon>Stichotrichia</taxon>
        <taxon>Sporadotrichida</taxon>
        <taxon>Oxytrichidae</taxon>
        <taxon>Stylonychinae</taxon>
        <taxon>Stylonychia</taxon>
    </lineage>
</organism>
<evidence type="ECO:0000256" key="4">
    <source>
        <dbReference type="SAM" id="Coils"/>
    </source>
</evidence>
<dbReference type="AlphaFoldDB" id="A0A078APD2"/>
<dbReference type="PROSITE" id="PS00518">
    <property type="entry name" value="ZF_RING_1"/>
    <property type="match status" value="1"/>
</dbReference>
<feature type="coiled-coil region" evidence="4">
    <location>
        <begin position="175"/>
        <end position="221"/>
    </location>
</feature>
<reference evidence="7 8" key="1">
    <citation type="submission" date="2014-06" db="EMBL/GenBank/DDBJ databases">
        <authorList>
            <person name="Swart Estienne"/>
        </authorList>
    </citation>
    <scope>NUCLEOTIDE SEQUENCE [LARGE SCALE GENOMIC DNA]</scope>
    <source>
        <strain evidence="7 8">130c</strain>
    </source>
</reference>
<feature type="compositionally biased region" description="Basic and acidic residues" evidence="5">
    <location>
        <begin position="699"/>
        <end position="722"/>
    </location>
</feature>
<keyword evidence="2" id="KW-0863">Zinc-finger</keyword>
<evidence type="ECO:0000313" key="8">
    <source>
        <dbReference type="Proteomes" id="UP000039865"/>
    </source>
</evidence>
<proteinExistence type="predicted"/>
<keyword evidence="4" id="KW-0175">Coiled coil</keyword>
<dbReference type="EMBL" id="CCKQ01012373">
    <property type="protein sequence ID" value="CDW83989.1"/>
    <property type="molecule type" value="Genomic_DNA"/>
</dbReference>